<sequence length="358" mass="38532">MAGFFSLGGTSDRRPSSADRTQRPSDEEEIGQAAHNPNLISNPTENWFWPYDGTRPVAAPQSHHQHELWLQQQEGGFGMAWQEASQQQHQQGVAWGVGGGGPISSGPSEGSSKSGSVRGITCQDCGNQAKKDCIHTRCRTCCKSHGFDCPTHVKSTWVPAAKRRERQQLASPLRYNYPLQFGHDPIDGGGEGLSDVHPKSLGDNPSTAHLPTTTSRLPTTTSRSGLELGNLPAEFSSTALFRCVRVSSTDEPQDQYAYQTSLTIGGHVFKGILYDCGPETAAYTGRRETYPRGGSATAAAAASTQQQQHLVTVAATAAESSSMPPSTAVQYDPNSSLYTATPINPYPGGMQFFPHQRP</sequence>
<dbReference type="EMBL" id="JAXIOK010000004">
    <property type="protein sequence ID" value="KAK4773726.1"/>
    <property type="molecule type" value="Genomic_DNA"/>
</dbReference>
<keyword evidence="7" id="KW-0238">DNA-binding</keyword>
<comment type="caution">
    <text evidence="12">The sequence shown here is derived from an EMBL/GenBank/DDBJ whole genome shotgun (WGS) entry which is preliminary data.</text>
</comment>
<dbReference type="InterPro" id="IPR007818">
    <property type="entry name" value="SHI"/>
</dbReference>
<evidence type="ECO:0000256" key="5">
    <source>
        <dbReference type="ARBA" id="ARBA00022833"/>
    </source>
</evidence>
<keyword evidence="6" id="KW-0073">Auxin biosynthesis</keyword>
<dbReference type="Proteomes" id="UP001345219">
    <property type="component" value="Chromosome 22"/>
</dbReference>
<keyword evidence="5" id="KW-0862">Zinc</keyword>
<keyword evidence="9" id="KW-0539">Nucleus</keyword>
<evidence type="ECO:0000256" key="10">
    <source>
        <dbReference type="ARBA" id="ARBA00023294"/>
    </source>
</evidence>
<dbReference type="PANTHER" id="PTHR31604:SF2">
    <property type="entry name" value="PROTEIN SHI RELATED SEQUENCE 7"/>
    <property type="match status" value="1"/>
</dbReference>
<feature type="region of interest" description="Disordered" evidence="11">
    <location>
        <begin position="1"/>
        <end position="44"/>
    </location>
</feature>
<comment type="similarity">
    <text evidence="2">Belongs to the SHI protein family.</text>
</comment>
<dbReference type="GO" id="GO:0009734">
    <property type="term" value="P:auxin-activated signaling pathway"/>
    <property type="evidence" value="ECO:0007669"/>
    <property type="project" value="UniProtKB-KW"/>
</dbReference>
<evidence type="ECO:0000256" key="9">
    <source>
        <dbReference type="ARBA" id="ARBA00023242"/>
    </source>
</evidence>
<feature type="region of interest" description="Disordered" evidence="11">
    <location>
        <begin position="85"/>
        <end position="118"/>
    </location>
</feature>
<dbReference type="PANTHER" id="PTHR31604">
    <property type="entry name" value="PROTEIN LATERAL ROOT PRIMORDIUM 1"/>
    <property type="match status" value="1"/>
</dbReference>
<organism evidence="12 13">
    <name type="scientific">Trapa incisa</name>
    <dbReference type="NCBI Taxonomy" id="236973"/>
    <lineage>
        <taxon>Eukaryota</taxon>
        <taxon>Viridiplantae</taxon>
        <taxon>Streptophyta</taxon>
        <taxon>Embryophyta</taxon>
        <taxon>Tracheophyta</taxon>
        <taxon>Spermatophyta</taxon>
        <taxon>Magnoliopsida</taxon>
        <taxon>eudicotyledons</taxon>
        <taxon>Gunneridae</taxon>
        <taxon>Pentapetalae</taxon>
        <taxon>rosids</taxon>
        <taxon>malvids</taxon>
        <taxon>Myrtales</taxon>
        <taxon>Lythraceae</taxon>
        <taxon>Trapa</taxon>
    </lineage>
</organism>
<evidence type="ECO:0000256" key="6">
    <source>
        <dbReference type="ARBA" id="ARBA00023070"/>
    </source>
</evidence>
<feature type="compositionally biased region" description="Basic and acidic residues" evidence="11">
    <location>
        <begin position="11"/>
        <end position="25"/>
    </location>
</feature>
<dbReference type="GO" id="GO:0046872">
    <property type="term" value="F:metal ion binding"/>
    <property type="evidence" value="ECO:0007669"/>
    <property type="project" value="UniProtKB-KW"/>
</dbReference>
<keyword evidence="8" id="KW-0010">Activator</keyword>
<dbReference type="GO" id="GO:0005634">
    <property type="term" value="C:nucleus"/>
    <property type="evidence" value="ECO:0007669"/>
    <property type="project" value="UniProtKB-SubCell"/>
</dbReference>
<evidence type="ECO:0000256" key="3">
    <source>
        <dbReference type="ARBA" id="ARBA00022473"/>
    </source>
</evidence>
<dbReference type="GO" id="GO:0009851">
    <property type="term" value="P:auxin biosynthetic process"/>
    <property type="evidence" value="ECO:0007669"/>
    <property type="project" value="UniProtKB-KW"/>
</dbReference>
<evidence type="ECO:0000256" key="1">
    <source>
        <dbReference type="ARBA" id="ARBA00004123"/>
    </source>
</evidence>
<keyword evidence="4" id="KW-0479">Metal-binding</keyword>
<keyword evidence="13" id="KW-1185">Reference proteome</keyword>
<evidence type="ECO:0000256" key="8">
    <source>
        <dbReference type="ARBA" id="ARBA00023159"/>
    </source>
</evidence>
<dbReference type="GO" id="GO:0045893">
    <property type="term" value="P:positive regulation of DNA-templated transcription"/>
    <property type="evidence" value="ECO:0007669"/>
    <property type="project" value="TreeGrafter"/>
</dbReference>
<evidence type="ECO:0000256" key="4">
    <source>
        <dbReference type="ARBA" id="ARBA00022723"/>
    </source>
</evidence>
<dbReference type="GO" id="GO:0003677">
    <property type="term" value="F:DNA binding"/>
    <property type="evidence" value="ECO:0007669"/>
    <property type="project" value="UniProtKB-KW"/>
</dbReference>
<dbReference type="Pfam" id="PF05142">
    <property type="entry name" value="DUF702"/>
    <property type="match status" value="1"/>
</dbReference>
<dbReference type="NCBIfam" id="TIGR01623">
    <property type="entry name" value="put_zinc_LRP1"/>
    <property type="match status" value="1"/>
</dbReference>
<evidence type="ECO:0000256" key="2">
    <source>
        <dbReference type="ARBA" id="ARBA00006911"/>
    </source>
</evidence>
<evidence type="ECO:0000313" key="12">
    <source>
        <dbReference type="EMBL" id="KAK4773726.1"/>
    </source>
</evidence>
<dbReference type="InterPro" id="IPR006511">
    <property type="entry name" value="SHI_C"/>
</dbReference>
<feature type="compositionally biased region" description="Low complexity" evidence="11">
    <location>
        <begin position="210"/>
        <end position="223"/>
    </location>
</feature>
<dbReference type="GO" id="GO:0003700">
    <property type="term" value="F:DNA-binding transcription factor activity"/>
    <property type="evidence" value="ECO:0007669"/>
    <property type="project" value="InterPro"/>
</dbReference>
<dbReference type="InterPro" id="IPR006510">
    <property type="entry name" value="Znf_LRP1"/>
</dbReference>
<keyword evidence="3" id="KW-0217">Developmental protein</keyword>
<protein>
    <submittedName>
        <fullName evidence="12">Uncharacterized protein</fullName>
    </submittedName>
</protein>
<keyword evidence="10" id="KW-0927">Auxin signaling pathway</keyword>
<evidence type="ECO:0000313" key="13">
    <source>
        <dbReference type="Proteomes" id="UP001345219"/>
    </source>
</evidence>
<dbReference type="AlphaFoldDB" id="A0AAN7KV98"/>
<reference evidence="12 13" key="1">
    <citation type="journal article" date="2023" name="Hortic Res">
        <title>Pangenome of water caltrop reveals structural variations and asymmetric subgenome divergence after allopolyploidization.</title>
        <authorList>
            <person name="Zhang X."/>
            <person name="Chen Y."/>
            <person name="Wang L."/>
            <person name="Yuan Y."/>
            <person name="Fang M."/>
            <person name="Shi L."/>
            <person name="Lu R."/>
            <person name="Comes H.P."/>
            <person name="Ma Y."/>
            <person name="Chen Y."/>
            <person name="Huang G."/>
            <person name="Zhou Y."/>
            <person name="Zheng Z."/>
            <person name="Qiu Y."/>
        </authorList>
    </citation>
    <scope>NUCLEOTIDE SEQUENCE [LARGE SCALE GENOMIC DNA]</scope>
    <source>
        <tissue evidence="12">Roots</tissue>
    </source>
</reference>
<dbReference type="NCBIfam" id="TIGR01624">
    <property type="entry name" value="LRP1_Cterm"/>
    <property type="match status" value="1"/>
</dbReference>
<feature type="compositionally biased region" description="Low complexity" evidence="11">
    <location>
        <begin position="85"/>
        <end position="94"/>
    </location>
</feature>
<gene>
    <name evidence="12" type="ORF">SAY87_028745</name>
</gene>
<proteinExistence type="inferred from homology"/>
<accession>A0AAN7KV98</accession>
<feature type="region of interest" description="Disordered" evidence="11">
    <location>
        <begin position="186"/>
        <end position="229"/>
    </location>
</feature>
<evidence type="ECO:0000256" key="11">
    <source>
        <dbReference type="SAM" id="MobiDB-lite"/>
    </source>
</evidence>
<evidence type="ECO:0000256" key="7">
    <source>
        <dbReference type="ARBA" id="ARBA00023125"/>
    </source>
</evidence>
<comment type="subcellular location">
    <subcellularLocation>
        <location evidence="1">Nucleus</location>
    </subcellularLocation>
</comment>
<feature type="compositionally biased region" description="Low complexity" evidence="11">
    <location>
        <begin position="104"/>
        <end position="116"/>
    </location>
</feature>
<name>A0AAN7KV98_9MYRT</name>